<evidence type="ECO:0000256" key="5">
    <source>
        <dbReference type="ARBA" id="ARBA00023277"/>
    </source>
</evidence>
<organism evidence="12 13">
    <name type="scientific">Candidatus Fimicola merdigallinarum</name>
    <dbReference type="NCBI Taxonomy" id="2840819"/>
    <lineage>
        <taxon>Bacteria</taxon>
        <taxon>Bacillati</taxon>
        <taxon>Bacillota</taxon>
        <taxon>Clostridia</taxon>
        <taxon>Lachnospirales</taxon>
        <taxon>Lachnospiraceae</taxon>
        <taxon>Lachnospiraceae incertae sedis</taxon>
        <taxon>Candidatus Fimicola</taxon>
    </lineage>
</organism>
<gene>
    <name evidence="12" type="ORF">IAC55_02580</name>
</gene>
<evidence type="ECO:0000256" key="1">
    <source>
        <dbReference type="ARBA" id="ARBA00000966"/>
    </source>
</evidence>
<dbReference type="PANTHER" id="PTHR34142">
    <property type="entry name" value="ENDO-BETA-1,4-GLUCANASE A"/>
    <property type="match status" value="1"/>
</dbReference>
<accession>A0A9D9H2M9</accession>
<name>A0A9D9H2M9_9FIRM</name>
<comment type="similarity">
    <text evidence="8">Belongs to the glycosyl hydrolase 5 (cellulase A) family.</text>
</comment>
<comment type="caution">
    <text evidence="12">The sequence shown here is derived from an EMBL/GenBank/DDBJ whole genome shotgun (WGS) entry which is preliminary data.</text>
</comment>
<keyword evidence="10" id="KW-0812">Transmembrane</keyword>
<keyword evidence="3 8" id="KW-0378">Hydrolase</keyword>
<evidence type="ECO:0000256" key="2">
    <source>
        <dbReference type="ARBA" id="ARBA00012601"/>
    </source>
</evidence>
<evidence type="ECO:0000256" key="10">
    <source>
        <dbReference type="SAM" id="Phobius"/>
    </source>
</evidence>
<evidence type="ECO:0000256" key="9">
    <source>
        <dbReference type="SAM" id="Coils"/>
    </source>
</evidence>
<keyword evidence="6 8" id="KW-0326">Glycosidase</keyword>
<keyword evidence="9" id="KW-0175">Coiled coil</keyword>
<dbReference type="EMBL" id="JADIMX010000050">
    <property type="protein sequence ID" value="MBO8434196.1"/>
    <property type="molecule type" value="Genomic_DNA"/>
</dbReference>
<evidence type="ECO:0000259" key="11">
    <source>
        <dbReference type="Pfam" id="PF00150"/>
    </source>
</evidence>
<feature type="coiled-coil region" evidence="9">
    <location>
        <begin position="36"/>
        <end position="63"/>
    </location>
</feature>
<evidence type="ECO:0000256" key="8">
    <source>
        <dbReference type="RuleBase" id="RU361153"/>
    </source>
</evidence>
<reference evidence="12" key="2">
    <citation type="journal article" date="2021" name="PeerJ">
        <title>Extensive microbial diversity within the chicken gut microbiome revealed by metagenomics and culture.</title>
        <authorList>
            <person name="Gilroy R."/>
            <person name="Ravi A."/>
            <person name="Getino M."/>
            <person name="Pursley I."/>
            <person name="Horton D.L."/>
            <person name="Alikhan N.F."/>
            <person name="Baker D."/>
            <person name="Gharbi K."/>
            <person name="Hall N."/>
            <person name="Watson M."/>
            <person name="Adriaenssens E.M."/>
            <person name="Foster-Nyarko E."/>
            <person name="Jarju S."/>
            <person name="Secka A."/>
            <person name="Antonio M."/>
            <person name="Oren A."/>
            <person name="Chaudhuri R.R."/>
            <person name="La Ragione R."/>
            <person name="Hildebrand F."/>
            <person name="Pallen M.J."/>
        </authorList>
    </citation>
    <scope>NUCLEOTIDE SEQUENCE</scope>
    <source>
        <strain evidence="12">F6-4510</strain>
    </source>
</reference>
<dbReference type="Gene3D" id="3.20.20.80">
    <property type="entry name" value="Glycosidases"/>
    <property type="match status" value="1"/>
</dbReference>
<dbReference type="InterPro" id="IPR001547">
    <property type="entry name" value="Glyco_hydro_5"/>
</dbReference>
<dbReference type="GO" id="GO:0030245">
    <property type="term" value="P:cellulose catabolic process"/>
    <property type="evidence" value="ECO:0007669"/>
    <property type="project" value="UniProtKB-KW"/>
</dbReference>
<keyword evidence="10" id="KW-0472">Membrane</keyword>
<evidence type="ECO:0000256" key="6">
    <source>
        <dbReference type="ARBA" id="ARBA00023295"/>
    </source>
</evidence>
<dbReference type="AlphaFoldDB" id="A0A9D9H2M9"/>
<protein>
    <recommendedName>
        <fullName evidence="2">cellulase</fullName>
        <ecNumber evidence="2">3.2.1.4</ecNumber>
    </recommendedName>
</protein>
<evidence type="ECO:0000256" key="4">
    <source>
        <dbReference type="ARBA" id="ARBA00023001"/>
    </source>
</evidence>
<evidence type="ECO:0000313" key="13">
    <source>
        <dbReference type="Proteomes" id="UP000823611"/>
    </source>
</evidence>
<keyword evidence="10" id="KW-1133">Transmembrane helix</keyword>
<evidence type="ECO:0000313" key="12">
    <source>
        <dbReference type="EMBL" id="MBO8434196.1"/>
    </source>
</evidence>
<dbReference type="EC" id="3.2.1.4" evidence="2"/>
<reference evidence="12" key="1">
    <citation type="submission" date="2020-10" db="EMBL/GenBank/DDBJ databases">
        <authorList>
            <person name="Gilroy R."/>
        </authorList>
    </citation>
    <scope>NUCLEOTIDE SEQUENCE</scope>
    <source>
        <strain evidence="12">F6-4510</strain>
    </source>
</reference>
<sequence length="362" mass="41702">MKKTRVCNKFMYPLLIFLVVMVVTSVSLVFLAKNKNDVLLAQNLELENQNQSLKDEIMDKSLLGGIEEYGRLSVRGTQLVDQNGNPVVLRGLSSHGLTWYPEYTNYRALKTLKEYGVNVFRIAMYVGQNDGYLEEPKLNKKLLYSAIENSLEADLYTIVDWHVLRDKDPNKNIDEAIDFFEEVARRYGDNKGIIYEICNEPNGDTSYKDIEKYAKKIIPVIRKYAPNAIILVGTPNFCTSLSDVIKNPINYDNVMYTYHYYAGVSDCKFAIDEITRGIESGIPVFVSEWGLDSKKDSDTHWEETTNFLDFLDSKNISWVNWSFSNKDEGYSFIKSNVDSLHSWNINQLTDIGRYVLERIKNK</sequence>
<evidence type="ECO:0000256" key="7">
    <source>
        <dbReference type="ARBA" id="ARBA00023326"/>
    </source>
</evidence>
<dbReference type="GO" id="GO:0008810">
    <property type="term" value="F:cellulase activity"/>
    <property type="evidence" value="ECO:0007669"/>
    <property type="project" value="UniProtKB-EC"/>
</dbReference>
<dbReference type="Pfam" id="PF00150">
    <property type="entry name" value="Cellulase"/>
    <property type="match status" value="1"/>
</dbReference>
<dbReference type="PANTHER" id="PTHR34142:SF1">
    <property type="entry name" value="GLYCOSIDE HYDROLASE FAMILY 5 DOMAIN-CONTAINING PROTEIN"/>
    <property type="match status" value="1"/>
</dbReference>
<dbReference type="PROSITE" id="PS00659">
    <property type="entry name" value="GLYCOSYL_HYDROL_F5"/>
    <property type="match status" value="1"/>
</dbReference>
<dbReference type="InterPro" id="IPR017853">
    <property type="entry name" value="GH"/>
</dbReference>
<keyword evidence="7" id="KW-0624">Polysaccharide degradation</keyword>
<keyword evidence="5" id="KW-0119">Carbohydrate metabolism</keyword>
<feature type="domain" description="Glycoside hydrolase family 5" evidence="11">
    <location>
        <begin position="80"/>
        <end position="326"/>
    </location>
</feature>
<keyword evidence="4" id="KW-0136">Cellulose degradation</keyword>
<proteinExistence type="inferred from homology"/>
<evidence type="ECO:0000256" key="3">
    <source>
        <dbReference type="ARBA" id="ARBA00022801"/>
    </source>
</evidence>
<feature type="transmembrane region" description="Helical" evidence="10">
    <location>
        <begin position="12"/>
        <end position="32"/>
    </location>
</feature>
<comment type="catalytic activity">
    <reaction evidence="1">
        <text>Endohydrolysis of (1-&gt;4)-beta-D-glucosidic linkages in cellulose, lichenin and cereal beta-D-glucans.</text>
        <dbReference type="EC" id="3.2.1.4"/>
    </reaction>
</comment>
<dbReference type="SUPFAM" id="SSF51445">
    <property type="entry name" value="(Trans)glycosidases"/>
    <property type="match status" value="1"/>
</dbReference>
<dbReference type="InterPro" id="IPR018087">
    <property type="entry name" value="Glyco_hydro_5_CS"/>
</dbReference>
<dbReference type="Proteomes" id="UP000823611">
    <property type="component" value="Unassembled WGS sequence"/>
</dbReference>